<dbReference type="InterPro" id="IPR008884">
    <property type="entry name" value="TylF_MeTrfase"/>
</dbReference>
<keyword evidence="1" id="KW-1133">Transmembrane helix</keyword>
<protein>
    <submittedName>
        <fullName evidence="2">Macrocin O-methyltransferase</fullName>
    </submittedName>
</protein>
<organism evidence="2 3">
    <name type="scientific">Mycobacterium rhizamassiliense</name>
    <dbReference type="NCBI Taxonomy" id="1841860"/>
    <lineage>
        <taxon>Bacteria</taxon>
        <taxon>Bacillati</taxon>
        <taxon>Actinomycetota</taxon>
        <taxon>Actinomycetes</taxon>
        <taxon>Mycobacteriales</taxon>
        <taxon>Mycobacteriaceae</taxon>
        <taxon>Mycobacterium</taxon>
    </lineage>
</organism>
<evidence type="ECO:0000313" key="2">
    <source>
        <dbReference type="EMBL" id="SPM37094.1"/>
    </source>
</evidence>
<feature type="non-terminal residue" evidence="2">
    <location>
        <position position="1"/>
    </location>
</feature>
<dbReference type="Pfam" id="PF05711">
    <property type="entry name" value="TylF"/>
    <property type="match status" value="1"/>
</dbReference>
<keyword evidence="2" id="KW-0489">Methyltransferase</keyword>
<feature type="transmembrane region" description="Helical" evidence="1">
    <location>
        <begin position="47"/>
        <end position="65"/>
    </location>
</feature>
<evidence type="ECO:0000256" key="1">
    <source>
        <dbReference type="SAM" id="Phobius"/>
    </source>
</evidence>
<dbReference type="PANTHER" id="PTHR40036">
    <property type="entry name" value="MACROCIN O-METHYLTRANSFERASE"/>
    <property type="match status" value="1"/>
</dbReference>
<dbReference type="EMBL" id="FUFA01000005">
    <property type="protein sequence ID" value="SPM37094.1"/>
    <property type="molecule type" value="Genomic_DNA"/>
</dbReference>
<keyword evidence="1" id="KW-0812">Transmembrane</keyword>
<keyword evidence="1" id="KW-0472">Membrane</keyword>
<reference evidence="2 3" key="1">
    <citation type="submission" date="2017-01" db="EMBL/GenBank/DDBJ databases">
        <authorList>
            <consortium name="Urmite Genomes"/>
        </authorList>
    </citation>
    <scope>NUCLEOTIDE SEQUENCE [LARGE SCALE GENOMIC DNA]</scope>
    <source>
        <strain evidence="2 3">AB57</strain>
    </source>
</reference>
<dbReference type="Gene3D" id="3.40.50.150">
    <property type="entry name" value="Vaccinia Virus protein VP39"/>
    <property type="match status" value="1"/>
</dbReference>
<dbReference type="AlphaFoldDB" id="A0A2U3P014"/>
<keyword evidence="2" id="KW-0808">Transferase</keyword>
<keyword evidence="3" id="KW-1185">Reference proteome</keyword>
<sequence length="286" mass="32398">VSVTDHETTVTDRDAKTLYLDQIRRDLTRYGVDQLVPVGWSQEQRLTLGWLLGLPFFKAGNLMLVRKKPFDKRRRDLGLDWPVDAETMIGMQRLTSLQECVETVLAEDIPGDLVECGVWRGGAAILMRATLAAHGDKTRSVWLCDSFEGVPPPDVENYKADKLPWYNMGLHRFAPVLAVSQEQVKANFERYGLLDDQVRFVPGWFKDTLGDAPIERISVLRLDGDLYESTIQALDGLYPRLSPGGFCIIDDYHLPYCRQAVADYREKHGITAEIVDIDGSGVLWRK</sequence>
<evidence type="ECO:0000313" key="3">
    <source>
        <dbReference type="Proteomes" id="UP000240988"/>
    </source>
</evidence>
<dbReference type="GO" id="GO:0032259">
    <property type="term" value="P:methylation"/>
    <property type="evidence" value="ECO:0007669"/>
    <property type="project" value="UniProtKB-KW"/>
</dbReference>
<dbReference type="STRING" id="1841860.GCA_900157375_04940"/>
<accession>A0A2U3P014</accession>
<dbReference type="GO" id="GO:0008168">
    <property type="term" value="F:methyltransferase activity"/>
    <property type="evidence" value="ECO:0007669"/>
    <property type="project" value="UniProtKB-KW"/>
</dbReference>
<dbReference type="Proteomes" id="UP000240988">
    <property type="component" value="Unassembled WGS sequence"/>
</dbReference>
<dbReference type="PANTHER" id="PTHR40036:SF1">
    <property type="entry name" value="MACROCIN O-METHYLTRANSFERASE"/>
    <property type="match status" value="1"/>
</dbReference>
<dbReference type="InterPro" id="IPR029063">
    <property type="entry name" value="SAM-dependent_MTases_sf"/>
</dbReference>
<dbReference type="SUPFAM" id="SSF53335">
    <property type="entry name" value="S-adenosyl-L-methionine-dependent methyltransferases"/>
    <property type="match status" value="1"/>
</dbReference>
<gene>
    <name evidence="2" type="ORF">MRAB57_4937</name>
</gene>
<proteinExistence type="predicted"/>
<name>A0A2U3P014_9MYCO</name>